<dbReference type="Proteomes" id="UP001159364">
    <property type="component" value="Unassembled WGS sequence"/>
</dbReference>
<keyword evidence="2" id="KW-1185">Reference proteome</keyword>
<sequence length="56" mass="6518">MEMTGQNCYWFIQTGRTENFRKLQGFAQDDVKLLYMYIQASSSAILKSNNQFRSTG</sequence>
<evidence type="ECO:0000313" key="2">
    <source>
        <dbReference type="Proteomes" id="UP001159364"/>
    </source>
</evidence>
<dbReference type="AlphaFoldDB" id="A0AAV8S671"/>
<proteinExistence type="predicted"/>
<protein>
    <submittedName>
        <fullName evidence="1">Uncharacterized protein</fullName>
    </submittedName>
</protein>
<gene>
    <name evidence="1" type="ORF">K2173_012579</name>
</gene>
<dbReference type="EMBL" id="JAIWQS010000124">
    <property type="protein sequence ID" value="KAJ8747669.1"/>
    <property type="molecule type" value="Genomic_DNA"/>
</dbReference>
<evidence type="ECO:0000313" key="1">
    <source>
        <dbReference type="EMBL" id="KAJ8747669.1"/>
    </source>
</evidence>
<organism evidence="1 2">
    <name type="scientific">Erythroxylum novogranatense</name>
    <dbReference type="NCBI Taxonomy" id="1862640"/>
    <lineage>
        <taxon>Eukaryota</taxon>
        <taxon>Viridiplantae</taxon>
        <taxon>Streptophyta</taxon>
        <taxon>Embryophyta</taxon>
        <taxon>Tracheophyta</taxon>
        <taxon>Spermatophyta</taxon>
        <taxon>Magnoliopsida</taxon>
        <taxon>eudicotyledons</taxon>
        <taxon>Gunneridae</taxon>
        <taxon>Pentapetalae</taxon>
        <taxon>rosids</taxon>
        <taxon>fabids</taxon>
        <taxon>Malpighiales</taxon>
        <taxon>Erythroxylaceae</taxon>
        <taxon>Erythroxylum</taxon>
    </lineage>
</organism>
<reference evidence="1 2" key="1">
    <citation type="submission" date="2021-09" db="EMBL/GenBank/DDBJ databases">
        <title>Genomic insights and catalytic innovation underlie evolution of tropane alkaloids biosynthesis.</title>
        <authorList>
            <person name="Wang Y.-J."/>
            <person name="Tian T."/>
            <person name="Huang J.-P."/>
            <person name="Huang S.-X."/>
        </authorList>
    </citation>
    <scope>NUCLEOTIDE SEQUENCE [LARGE SCALE GENOMIC DNA]</scope>
    <source>
        <strain evidence="1">KIB-2018</strain>
        <tissue evidence="1">Leaf</tissue>
    </source>
</reference>
<comment type="caution">
    <text evidence="1">The sequence shown here is derived from an EMBL/GenBank/DDBJ whole genome shotgun (WGS) entry which is preliminary data.</text>
</comment>
<accession>A0AAV8S671</accession>
<name>A0AAV8S671_9ROSI</name>